<proteinExistence type="predicted"/>
<reference evidence="3 4" key="1">
    <citation type="submission" date="2019-12" db="EMBL/GenBank/DDBJ databases">
        <authorList>
            <person name="Feng G."/>
            <person name="Zhu H."/>
        </authorList>
    </citation>
    <scope>NUCLEOTIDE SEQUENCE [LARGE SCALE GENOMIC DNA]</scope>
    <source>
        <strain evidence="3 4">FGD1</strain>
    </source>
</reference>
<evidence type="ECO:0000259" key="2">
    <source>
        <dbReference type="Pfam" id="PF13439"/>
    </source>
</evidence>
<organism evidence="3 4">
    <name type="scientific">Novosphingobium silvae</name>
    <dbReference type="NCBI Taxonomy" id="2692619"/>
    <lineage>
        <taxon>Bacteria</taxon>
        <taxon>Pseudomonadati</taxon>
        <taxon>Pseudomonadota</taxon>
        <taxon>Alphaproteobacteria</taxon>
        <taxon>Sphingomonadales</taxon>
        <taxon>Sphingomonadaceae</taxon>
        <taxon>Novosphingobium</taxon>
    </lineage>
</organism>
<dbReference type="Gene3D" id="3.40.50.2000">
    <property type="entry name" value="Glycogen Phosphorylase B"/>
    <property type="match status" value="2"/>
</dbReference>
<comment type="caution">
    <text evidence="3">The sequence shown here is derived from an EMBL/GenBank/DDBJ whole genome shotgun (WGS) entry which is preliminary data.</text>
</comment>
<dbReference type="RefSeq" id="WP_160984310.1">
    <property type="nucleotide sequence ID" value="NZ_WVTD01000001.1"/>
</dbReference>
<dbReference type="PANTHER" id="PTHR12526">
    <property type="entry name" value="GLYCOSYLTRANSFERASE"/>
    <property type="match status" value="1"/>
</dbReference>
<dbReference type="InterPro" id="IPR001296">
    <property type="entry name" value="Glyco_trans_1"/>
</dbReference>
<feature type="domain" description="Glycosyltransferase subfamily 4-like N-terminal" evidence="2">
    <location>
        <begin position="17"/>
        <end position="197"/>
    </location>
</feature>
<protein>
    <submittedName>
        <fullName evidence="3">Glycosyltransferase</fullName>
    </submittedName>
</protein>
<sequence length="420" mass="45240">MHIGLCSPHWPPSRGANGIVSYVAEVRRHFLACGHDVSVVSEGNLIAADESVTPLAPRTSAGRALARAGESIAWRFDRSSGALAPLGRILAREVAAAHRIKPFDVFEMEESFGWCEMVGKAIDVPVVTRLHGPHIVKPVRTLTPAQRRSDEARCRAEARAVRASTLVTSPTRAILNETCDKYGREAGKLSLVIPNPIGMDPQAPRWKVEACEPGHILAIGRFDFWKGADTMLLAFDRLLQTRPDARLTMVGPDEGLETVPGEKVGFAQFAQGRLSPEARERITFTGKLSPAQIAPLRLRAMVQVCASRWESFPYVLLEGMAAGCPLVSTAWPAAGEVIVDGETGLLTPVADPQALAATLDRLLGDPALAARLGAAARRRCEDVFATEVVGKRLLELYAAAIGNGPPGPKPDARARELELQ</sequence>
<dbReference type="GO" id="GO:0016757">
    <property type="term" value="F:glycosyltransferase activity"/>
    <property type="evidence" value="ECO:0007669"/>
    <property type="project" value="InterPro"/>
</dbReference>
<dbReference type="Pfam" id="PF00534">
    <property type="entry name" value="Glycos_transf_1"/>
    <property type="match status" value="1"/>
</dbReference>
<evidence type="ECO:0000313" key="4">
    <source>
        <dbReference type="Proteomes" id="UP000465810"/>
    </source>
</evidence>
<dbReference type="SUPFAM" id="SSF53756">
    <property type="entry name" value="UDP-Glycosyltransferase/glycogen phosphorylase"/>
    <property type="match status" value="1"/>
</dbReference>
<dbReference type="InterPro" id="IPR028098">
    <property type="entry name" value="Glyco_trans_4-like_N"/>
</dbReference>
<feature type="domain" description="Glycosyl transferase family 1" evidence="1">
    <location>
        <begin position="215"/>
        <end position="379"/>
    </location>
</feature>
<evidence type="ECO:0000313" key="3">
    <source>
        <dbReference type="EMBL" id="MYL96610.1"/>
    </source>
</evidence>
<keyword evidence="4" id="KW-1185">Reference proteome</keyword>
<gene>
    <name evidence="3" type="ORF">GR702_02320</name>
</gene>
<dbReference type="Pfam" id="PF13439">
    <property type="entry name" value="Glyco_transf_4"/>
    <property type="match status" value="1"/>
</dbReference>
<name>A0A7X4K5Z2_9SPHN</name>
<evidence type="ECO:0000259" key="1">
    <source>
        <dbReference type="Pfam" id="PF00534"/>
    </source>
</evidence>
<keyword evidence="3" id="KW-0808">Transferase</keyword>
<accession>A0A7X4K5Z2</accession>
<dbReference type="PANTHER" id="PTHR12526:SF636">
    <property type="entry name" value="BLL3647 PROTEIN"/>
    <property type="match status" value="1"/>
</dbReference>
<dbReference type="EMBL" id="WVTD01000001">
    <property type="protein sequence ID" value="MYL96610.1"/>
    <property type="molecule type" value="Genomic_DNA"/>
</dbReference>
<dbReference type="Proteomes" id="UP000465810">
    <property type="component" value="Unassembled WGS sequence"/>
</dbReference>
<dbReference type="AlphaFoldDB" id="A0A7X4K5Z2"/>
<dbReference type="CDD" id="cd03801">
    <property type="entry name" value="GT4_PimA-like"/>
    <property type="match status" value="1"/>
</dbReference>